<dbReference type="EMBL" id="CP053452">
    <property type="protein sequence ID" value="QJW94297.1"/>
    <property type="molecule type" value="Genomic_DNA"/>
</dbReference>
<dbReference type="AlphaFoldDB" id="A0A6M5YJT4"/>
<evidence type="ECO:0000256" key="1">
    <source>
        <dbReference type="SAM" id="SignalP"/>
    </source>
</evidence>
<name>A0A6M5YJT4_9BACT</name>
<gene>
    <name evidence="2" type="ORF">FTUN_1817</name>
</gene>
<evidence type="ECO:0000313" key="3">
    <source>
        <dbReference type="Proteomes" id="UP000503447"/>
    </source>
</evidence>
<dbReference type="KEGG" id="ftj:FTUN_1817"/>
<proteinExistence type="predicted"/>
<keyword evidence="1" id="KW-0732">Signal</keyword>
<organism evidence="2 3">
    <name type="scientific">Frigoriglobus tundricola</name>
    <dbReference type="NCBI Taxonomy" id="2774151"/>
    <lineage>
        <taxon>Bacteria</taxon>
        <taxon>Pseudomonadati</taxon>
        <taxon>Planctomycetota</taxon>
        <taxon>Planctomycetia</taxon>
        <taxon>Gemmatales</taxon>
        <taxon>Gemmataceae</taxon>
        <taxon>Frigoriglobus</taxon>
    </lineage>
</organism>
<keyword evidence="3" id="KW-1185">Reference proteome</keyword>
<sequence>MKKRLLYLGLLATISQLCSTGCLFHPVARWRANHPCGLCGPCGTGVAYPALHPILARRSILGESVGAPVVGPVTSPPCHGCSSSVVSMGASPTTVVPVNSPNGYPAISYPMPITPGPTVVPSYELPSPMPVKPPTSGQ</sequence>
<evidence type="ECO:0000313" key="2">
    <source>
        <dbReference type="EMBL" id="QJW94297.1"/>
    </source>
</evidence>
<accession>A0A6M5YJT4</accession>
<reference evidence="3" key="1">
    <citation type="submission" date="2020-05" db="EMBL/GenBank/DDBJ databases">
        <title>Frigoriglobus tundricola gen. nov., sp. nov., a psychrotolerant cellulolytic planctomycete of the family Gemmataceae with two divergent copies of 16S rRNA gene.</title>
        <authorList>
            <person name="Kulichevskaya I.S."/>
            <person name="Ivanova A.A."/>
            <person name="Naumoff D.G."/>
            <person name="Beletsky A.V."/>
            <person name="Rijpstra W.I.C."/>
            <person name="Sinninghe Damste J.S."/>
            <person name="Mardanov A.V."/>
            <person name="Ravin N.V."/>
            <person name="Dedysh S.N."/>
        </authorList>
    </citation>
    <scope>NUCLEOTIDE SEQUENCE [LARGE SCALE GENOMIC DNA]</scope>
    <source>
        <strain evidence="3">PL17</strain>
    </source>
</reference>
<dbReference type="Proteomes" id="UP000503447">
    <property type="component" value="Chromosome"/>
</dbReference>
<feature type="chain" id="PRO_5026748697" evidence="1">
    <location>
        <begin position="21"/>
        <end position="138"/>
    </location>
</feature>
<protein>
    <submittedName>
        <fullName evidence="2">Uncharacterized protein</fullName>
    </submittedName>
</protein>
<dbReference type="RefSeq" id="WP_171470326.1">
    <property type="nucleotide sequence ID" value="NZ_CP053452.2"/>
</dbReference>
<feature type="signal peptide" evidence="1">
    <location>
        <begin position="1"/>
        <end position="20"/>
    </location>
</feature>